<feature type="compositionally biased region" description="Acidic residues" evidence="1">
    <location>
        <begin position="238"/>
        <end position="272"/>
    </location>
</feature>
<dbReference type="EMBL" id="JAATWM020000091">
    <property type="protein sequence ID" value="KAF9869208.1"/>
    <property type="molecule type" value="Genomic_DNA"/>
</dbReference>
<dbReference type="OrthoDB" id="4851818at2759"/>
<comment type="caution">
    <text evidence="2">The sequence shown here is derived from an EMBL/GenBank/DDBJ whole genome shotgun (WGS) entry which is preliminary data.</text>
</comment>
<feature type="compositionally biased region" description="Acidic residues" evidence="1">
    <location>
        <begin position="280"/>
        <end position="289"/>
    </location>
</feature>
<feature type="region of interest" description="Disordered" evidence="1">
    <location>
        <begin position="1"/>
        <end position="27"/>
    </location>
</feature>
<feature type="compositionally biased region" description="Polar residues" evidence="1">
    <location>
        <begin position="158"/>
        <end position="170"/>
    </location>
</feature>
<organism evidence="2 3">
    <name type="scientific">Colletotrichum karsti</name>
    <dbReference type="NCBI Taxonomy" id="1095194"/>
    <lineage>
        <taxon>Eukaryota</taxon>
        <taxon>Fungi</taxon>
        <taxon>Dikarya</taxon>
        <taxon>Ascomycota</taxon>
        <taxon>Pezizomycotina</taxon>
        <taxon>Sordariomycetes</taxon>
        <taxon>Hypocreomycetidae</taxon>
        <taxon>Glomerellales</taxon>
        <taxon>Glomerellaceae</taxon>
        <taxon>Colletotrichum</taxon>
        <taxon>Colletotrichum boninense species complex</taxon>
    </lineage>
</organism>
<evidence type="ECO:0000256" key="1">
    <source>
        <dbReference type="SAM" id="MobiDB-lite"/>
    </source>
</evidence>
<evidence type="ECO:0000313" key="3">
    <source>
        <dbReference type="Proteomes" id="UP000781932"/>
    </source>
</evidence>
<accession>A0A9P6HS28</accession>
<name>A0A9P6HS28_9PEZI</name>
<proteinExistence type="predicted"/>
<protein>
    <submittedName>
        <fullName evidence="2">Uncharacterized protein</fullName>
    </submittedName>
</protein>
<dbReference type="RefSeq" id="XP_038738669.1">
    <property type="nucleotide sequence ID" value="XM_038896027.1"/>
</dbReference>
<dbReference type="AlphaFoldDB" id="A0A9P6HS28"/>
<feature type="compositionally biased region" description="Basic and acidic residues" evidence="1">
    <location>
        <begin position="290"/>
        <end position="302"/>
    </location>
</feature>
<gene>
    <name evidence="2" type="ORF">CkaCkLH20_13317</name>
</gene>
<dbReference type="GeneID" id="62169101"/>
<keyword evidence="3" id="KW-1185">Reference proteome</keyword>
<feature type="compositionally biased region" description="Polar residues" evidence="1">
    <location>
        <begin position="374"/>
        <end position="391"/>
    </location>
</feature>
<feature type="region of interest" description="Disordered" evidence="1">
    <location>
        <begin position="150"/>
        <end position="170"/>
    </location>
</feature>
<evidence type="ECO:0000313" key="2">
    <source>
        <dbReference type="EMBL" id="KAF9869208.1"/>
    </source>
</evidence>
<reference evidence="2" key="1">
    <citation type="submission" date="2020-03" db="EMBL/GenBank/DDBJ databases">
        <authorList>
            <person name="He L."/>
        </authorList>
    </citation>
    <scope>NUCLEOTIDE SEQUENCE</scope>
    <source>
        <strain evidence="2">CkLH20</strain>
    </source>
</reference>
<reference evidence="2" key="2">
    <citation type="submission" date="2020-11" db="EMBL/GenBank/DDBJ databases">
        <title>Whole genome sequencing of Colletotrichum sp.</title>
        <authorList>
            <person name="Li H."/>
        </authorList>
    </citation>
    <scope>NUCLEOTIDE SEQUENCE</scope>
    <source>
        <strain evidence="2">CkLH20</strain>
    </source>
</reference>
<feature type="compositionally biased region" description="Polar residues" evidence="1">
    <location>
        <begin position="1"/>
        <end position="10"/>
    </location>
</feature>
<feature type="region of interest" description="Disordered" evidence="1">
    <location>
        <begin position="233"/>
        <end position="402"/>
    </location>
</feature>
<sequence length="610" mass="67439">MDLSAPSQAKMQFIAPRAPSPPSPSRHQLEIPMQVPIQVSELDIAAEHDIPPVYRFEPPPASRCVAWRRVISFTMAPGKPYFDTVTSETVYDQLYRFAFPTALDGMSTSGWGEDQLAACRVLVAAKTKNNMLPILLKNDCIPTAEFQTLLKQDPTPPEGNNSSDRSTDQLQRICQGPRHHQPQTEHQSAWTYGQSLGQLWASLDSVKASSFHQLSGNGLGEFEEDRDVVAEAQTISDDLVEPDEPDRADEYGEYDESDDSDDSDGMDLDETGEPDRADDHDEIDELDGGDLDKIDEPDRTDESILGDELDGGDGSILNEGTGVVDLHDNPANIHGSSGGDFSRKRKLPEVNSSPPGPRRRRSTRQVKPPHNPGYTPSDQMRFSSSQTSAHPPTSEPEVFYGPPSPKAAQTIYPETLTVRLISSFIRQALPWLPSQNSPEADPVVVFEDAQATFQVKHGEINFTSRDDGGLVIYCEGRRCGRVALLEAKSFVDSYVEGELLLSNKRFGQMVGEALAARFQQDPGVWTGPDGTIIVIAAVRHYLRFLQVGISDTYLTQLKRYAGGGNDAPTEFIRVDGTRWFDLANASDRRYTVQNLEGIVCLVRKGFSRRD</sequence>
<dbReference type="Proteomes" id="UP000781932">
    <property type="component" value="Unassembled WGS sequence"/>
</dbReference>